<evidence type="ECO:0000256" key="5">
    <source>
        <dbReference type="ARBA" id="ARBA00022989"/>
    </source>
</evidence>
<sequence>MDGSARAIVLALALFAFASARAHIPSHDNILRIQLWDAEGLSRDPITTPAPTTTLAPRTTRRHKLKVNLDLLYDAMLEEGHGGGFGRFTRHKVRHKRRRPRQTGTDLPWRFHSGDRLVNVAVYDDNVPWEAIEADNAGTMVNVSAVSESSSASSPVNGSRDVGPPMLLRQPEDEDDEEKELPVVPKCCPSGQNLTITIQDGAVKTVCARSTLTFQPIFHQANETHIFSYDSNVYETIVGSPCRYGKYRFQPDINSHDEFYLLVNGSLFVPYSKPTLLGTRDYCMETFWNESVPAGITVPVVCFTTPMEETKTSSTLIAYATGLLISVPFLLATACVYLFITELRDTHGKALACHTVSLALAFTCLATTQLAGHAFPTVACTIMAYMIQFSFVSCFFWLNVMCFDIFLNVRRYINASVTRRSMRRRFAWYCVYAVLFPILLLIVTITMDLSPAVPSTYLKPNFGVKGCWFKTDQAALPYFYGPVALILFSNFCIFFFTSRAIAKHYDKLKDVTPLDLTHSDFSTSDDWVRLGTVLGQPLPVTETSTPPREAPTNFNQRLKKYKKLFRMCCLLSLIMGLSWVLEVVSWAAGAGSDVMSVWSVFDLVNALQGVVIFAIFVLQQPVRSLVRSSKIFNSCKRKKDGSEVSVVSERNSIIGGGRRDYV</sequence>
<dbReference type="RefSeq" id="XP_026734787.1">
    <property type="nucleotide sequence ID" value="XM_026878986.1"/>
</dbReference>
<organism evidence="14 15">
    <name type="scientific">Trichoplusia ni</name>
    <name type="common">Cabbage looper</name>
    <dbReference type="NCBI Taxonomy" id="7111"/>
    <lineage>
        <taxon>Eukaryota</taxon>
        <taxon>Metazoa</taxon>
        <taxon>Ecdysozoa</taxon>
        <taxon>Arthropoda</taxon>
        <taxon>Hexapoda</taxon>
        <taxon>Insecta</taxon>
        <taxon>Pterygota</taxon>
        <taxon>Neoptera</taxon>
        <taxon>Endopterygota</taxon>
        <taxon>Lepidoptera</taxon>
        <taxon>Glossata</taxon>
        <taxon>Ditrysia</taxon>
        <taxon>Noctuoidea</taxon>
        <taxon>Noctuidae</taxon>
        <taxon>Plusiinae</taxon>
        <taxon>Trichoplusia</taxon>
    </lineage>
</organism>
<dbReference type="Pfam" id="PF00002">
    <property type="entry name" value="7tm_2"/>
    <property type="match status" value="1"/>
</dbReference>
<dbReference type="Proteomes" id="UP000322000">
    <property type="component" value="Chromosome 11"/>
</dbReference>
<keyword evidence="5 11" id="KW-1133">Transmembrane helix</keyword>
<dbReference type="Gene3D" id="1.20.1070.10">
    <property type="entry name" value="Rhodopsin 7-helix transmembrane proteins"/>
    <property type="match status" value="1"/>
</dbReference>
<evidence type="ECO:0000313" key="15">
    <source>
        <dbReference type="RefSeq" id="XP_026734787.1"/>
    </source>
</evidence>
<dbReference type="GO" id="GO:0012505">
    <property type="term" value="C:endomembrane system"/>
    <property type="evidence" value="ECO:0007669"/>
    <property type="project" value="UniProtKB-SubCell"/>
</dbReference>
<dbReference type="SUPFAM" id="SSF63877">
    <property type="entry name" value="Methuselah ectodomain"/>
    <property type="match status" value="1"/>
</dbReference>
<dbReference type="PANTHER" id="PTHR46953:SF1">
    <property type="entry name" value="G-PROTEIN COUPLED RECEPTOR MTH-LIKE 1-RELATED"/>
    <property type="match status" value="1"/>
</dbReference>
<comment type="similarity">
    <text evidence="2">Belongs to the G-protein coupled receptor 2 family. Mth subfamily.</text>
</comment>
<gene>
    <name evidence="15" type="primary">LOC113498843</name>
</gene>
<dbReference type="InterPro" id="IPR023311">
    <property type="entry name" value="Methusela_ecto_dom_2"/>
</dbReference>
<feature type="compositionally biased region" description="Low complexity" evidence="10">
    <location>
        <begin position="148"/>
        <end position="159"/>
    </location>
</feature>
<evidence type="ECO:0000256" key="9">
    <source>
        <dbReference type="ARBA" id="ARBA00023224"/>
    </source>
</evidence>
<feature type="signal peptide" evidence="12">
    <location>
        <begin position="1"/>
        <end position="22"/>
    </location>
</feature>
<feature type="transmembrane region" description="Helical" evidence="11">
    <location>
        <begin position="478"/>
        <end position="497"/>
    </location>
</feature>
<evidence type="ECO:0000256" key="7">
    <source>
        <dbReference type="ARBA" id="ARBA00023136"/>
    </source>
</evidence>
<dbReference type="Gene3D" id="2.170.180.11">
    <property type="entry name" value="Methuselah ectodomain, domain 2"/>
    <property type="match status" value="1"/>
</dbReference>
<feature type="transmembrane region" description="Helical" evidence="11">
    <location>
        <begin position="564"/>
        <end position="589"/>
    </location>
</feature>
<feature type="transmembrane region" description="Helical" evidence="11">
    <location>
        <begin position="382"/>
        <end position="406"/>
    </location>
</feature>
<keyword evidence="7 11" id="KW-0472">Membrane</keyword>
<evidence type="ECO:0000259" key="13">
    <source>
        <dbReference type="PROSITE" id="PS50261"/>
    </source>
</evidence>
<keyword evidence="4 12" id="KW-0732">Signal</keyword>
<evidence type="ECO:0000256" key="6">
    <source>
        <dbReference type="ARBA" id="ARBA00023040"/>
    </source>
</evidence>
<keyword evidence="6" id="KW-0297">G-protein coupled receptor</keyword>
<name>A0A7E5W2Q5_TRINI</name>
<evidence type="ECO:0000256" key="10">
    <source>
        <dbReference type="SAM" id="MobiDB-lite"/>
    </source>
</evidence>
<dbReference type="GO" id="GO:0007166">
    <property type="term" value="P:cell surface receptor signaling pathway"/>
    <property type="evidence" value="ECO:0007669"/>
    <property type="project" value="InterPro"/>
</dbReference>
<feature type="transmembrane region" description="Helical" evidence="11">
    <location>
        <begin position="351"/>
        <end position="370"/>
    </location>
</feature>
<feature type="transmembrane region" description="Helical" evidence="11">
    <location>
        <begin position="595"/>
        <end position="618"/>
    </location>
</feature>
<feature type="transmembrane region" description="Helical" evidence="11">
    <location>
        <begin position="316"/>
        <end position="339"/>
    </location>
</feature>
<dbReference type="GO" id="GO:0004930">
    <property type="term" value="F:G protein-coupled receptor activity"/>
    <property type="evidence" value="ECO:0007669"/>
    <property type="project" value="UniProtKB-KW"/>
</dbReference>
<feature type="chain" id="PRO_5028924445" evidence="12">
    <location>
        <begin position="23"/>
        <end position="662"/>
    </location>
</feature>
<reference evidence="15" key="1">
    <citation type="submission" date="2025-08" db="UniProtKB">
        <authorList>
            <consortium name="RefSeq"/>
        </authorList>
    </citation>
    <scope>IDENTIFICATION</scope>
</reference>
<dbReference type="OrthoDB" id="5854379at2759"/>
<evidence type="ECO:0000256" key="1">
    <source>
        <dbReference type="ARBA" id="ARBA00004127"/>
    </source>
</evidence>
<dbReference type="CDD" id="cd15039">
    <property type="entry name" value="7tmB3_Methuselah-like"/>
    <property type="match status" value="1"/>
</dbReference>
<feature type="domain" description="G-protein coupled receptors family 2 profile 2" evidence="13">
    <location>
        <begin position="315"/>
        <end position="620"/>
    </location>
</feature>
<dbReference type="PANTHER" id="PTHR46953">
    <property type="entry name" value="G-PROTEIN COUPLED RECEPTOR MTH-LIKE 1-RELATED"/>
    <property type="match status" value="1"/>
</dbReference>
<dbReference type="InterPro" id="IPR052808">
    <property type="entry name" value="GPCR_Mth-like"/>
</dbReference>
<comment type="subcellular location">
    <subcellularLocation>
        <location evidence="1">Endomembrane system</location>
        <topology evidence="1">Multi-pass membrane protein</topology>
    </subcellularLocation>
</comment>
<dbReference type="KEGG" id="tnl:113498843"/>
<dbReference type="PROSITE" id="PS50261">
    <property type="entry name" value="G_PROTEIN_RECEP_F2_4"/>
    <property type="match status" value="1"/>
</dbReference>
<evidence type="ECO:0000256" key="2">
    <source>
        <dbReference type="ARBA" id="ARBA00008979"/>
    </source>
</evidence>
<dbReference type="InterPro" id="IPR017981">
    <property type="entry name" value="GPCR_2-like_7TM"/>
</dbReference>
<evidence type="ECO:0000256" key="12">
    <source>
        <dbReference type="SAM" id="SignalP"/>
    </source>
</evidence>
<dbReference type="SUPFAM" id="SSF81321">
    <property type="entry name" value="Family A G protein-coupled receptor-like"/>
    <property type="match status" value="1"/>
</dbReference>
<dbReference type="InterPro" id="IPR000832">
    <property type="entry name" value="GPCR_2_secretin-like"/>
</dbReference>
<accession>A0A7E5W2Q5</accession>
<evidence type="ECO:0000256" key="3">
    <source>
        <dbReference type="ARBA" id="ARBA00022692"/>
    </source>
</evidence>
<proteinExistence type="inferred from homology"/>
<keyword evidence="9" id="KW-0807">Transducer</keyword>
<feature type="transmembrane region" description="Helical" evidence="11">
    <location>
        <begin position="426"/>
        <end position="447"/>
    </location>
</feature>
<dbReference type="GeneID" id="113498843"/>
<evidence type="ECO:0000256" key="4">
    <source>
        <dbReference type="ARBA" id="ARBA00022729"/>
    </source>
</evidence>
<protein>
    <submittedName>
        <fullName evidence="15">G-protein coupled receptor Mth2-like</fullName>
    </submittedName>
</protein>
<evidence type="ECO:0000313" key="14">
    <source>
        <dbReference type="Proteomes" id="UP000322000"/>
    </source>
</evidence>
<keyword evidence="14" id="KW-1185">Reference proteome</keyword>
<dbReference type="InParanoid" id="A0A7E5W2Q5"/>
<feature type="region of interest" description="Disordered" evidence="10">
    <location>
        <begin position="148"/>
        <end position="178"/>
    </location>
</feature>
<dbReference type="InterPro" id="IPR036272">
    <property type="entry name" value="Methuselah_N_sf"/>
</dbReference>
<evidence type="ECO:0000256" key="8">
    <source>
        <dbReference type="ARBA" id="ARBA00023170"/>
    </source>
</evidence>
<keyword evidence="8" id="KW-0675">Receptor</keyword>
<evidence type="ECO:0000256" key="11">
    <source>
        <dbReference type="SAM" id="Phobius"/>
    </source>
</evidence>
<dbReference type="AlphaFoldDB" id="A0A7E5W2Q5"/>
<dbReference type="GO" id="GO:0016020">
    <property type="term" value="C:membrane"/>
    <property type="evidence" value="ECO:0007669"/>
    <property type="project" value="InterPro"/>
</dbReference>
<keyword evidence="3 11" id="KW-0812">Transmembrane</keyword>